<dbReference type="SUPFAM" id="SSF49384">
    <property type="entry name" value="Carbohydrate-binding domain"/>
    <property type="match status" value="1"/>
</dbReference>
<evidence type="ECO:0000313" key="7">
    <source>
        <dbReference type="EMBL" id="GAA1854387.1"/>
    </source>
</evidence>
<dbReference type="InterPro" id="IPR004302">
    <property type="entry name" value="Cellulose/chitin-bd_N"/>
</dbReference>
<feature type="region of interest" description="Disordered" evidence="4">
    <location>
        <begin position="231"/>
        <end position="273"/>
    </location>
</feature>
<evidence type="ECO:0000256" key="1">
    <source>
        <dbReference type="ARBA" id="ARBA00022729"/>
    </source>
</evidence>
<dbReference type="SUPFAM" id="SSF81296">
    <property type="entry name" value="E set domains"/>
    <property type="match status" value="1"/>
</dbReference>
<name>A0ABN2N608_9MICO</name>
<dbReference type="InterPro" id="IPR051024">
    <property type="entry name" value="GlcNAc_Chitin_IntDeg"/>
</dbReference>
<dbReference type="EMBL" id="BAAANL010000001">
    <property type="protein sequence ID" value="GAA1854387.1"/>
    <property type="molecule type" value="Genomic_DNA"/>
</dbReference>
<dbReference type="Gene3D" id="2.70.50.50">
    <property type="entry name" value="chitin-binding protein cbp21"/>
    <property type="match status" value="1"/>
</dbReference>
<keyword evidence="1 5" id="KW-0732">Signal</keyword>
<organism evidence="7 8">
    <name type="scientific">Myceligenerans crystallogenes</name>
    <dbReference type="NCBI Taxonomy" id="316335"/>
    <lineage>
        <taxon>Bacteria</taxon>
        <taxon>Bacillati</taxon>
        <taxon>Actinomycetota</taxon>
        <taxon>Actinomycetes</taxon>
        <taxon>Micrococcales</taxon>
        <taxon>Promicromonosporaceae</taxon>
        <taxon>Myceligenerans</taxon>
    </lineage>
</organism>
<proteinExistence type="predicted"/>
<dbReference type="Gene3D" id="2.60.40.290">
    <property type="match status" value="1"/>
</dbReference>
<dbReference type="Proteomes" id="UP001501094">
    <property type="component" value="Unassembled WGS sequence"/>
</dbReference>
<feature type="signal peptide" evidence="5">
    <location>
        <begin position="1"/>
        <end position="19"/>
    </location>
</feature>
<evidence type="ECO:0000256" key="4">
    <source>
        <dbReference type="SAM" id="MobiDB-lite"/>
    </source>
</evidence>
<evidence type="ECO:0000259" key="6">
    <source>
        <dbReference type="PROSITE" id="PS51173"/>
    </source>
</evidence>
<dbReference type="SMART" id="SM00637">
    <property type="entry name" value="CBD_II"/>
    <property type="match status" value="1"/>
</dbReference>
<dbReference type="Pfam" id="PF00553">
    <property type="entry name" value="CBM_2"/>
    <property type="match status" value="1"/>
</dbReference>
<dbReference type="InterPro" id="IPR012291">
    <property type="entry name" value="CBM2_carb-bd_dom_sf"/>
</dbReference>
<dbReference type="Pfam" id="PF03067">
    <property type="entry name" value="LPMO_10"/>
    <property type="match status" value="1"/>
</dbReference>
<feature type="compositionally biased region" description="Low complexity" evidence="4">
    <location>
        <begin position="251"/>
        <end position="272"/>
    </location>
</feature>
<dbReference type="CDD" id="cd21177">
    <property type="entry name" value="LPMO_AA10"/>
    <property type="match status" value="1"/>
</dbReference>
<sequence>MTVRARMRSIVLVATMALAAPLGLVAVVAADTATAPPAAAHGSVTNPPTRNYSCLERWGDDHLNPNMADTDPMCAGAWQHDPNAMWNWNGLYRENVGGNHQAAVPSGTLCSGGKTFSPRYDYLDTPGGWVAKGVPTNFTLTLTDGANHGADYLRIYVTKPGFNPSTTRLGWEHLDLVKETGRYPAQSPYVTDVNLSGRSGRAVLFTIWQASHLDQPYYLCSDINIGGSDWYPNSGSTPSPDPTTPSPDPTTPSASPSVSPTSTPNTSPNPTTKSCTAAITVVNSWSGGYQADVKVTAGSSAISGWDVTVNGATINQAWNASLSGGNKLSDAGWNGNLSSGASTTAGFIASGSASGLSATCTAS</sequence>
<evidence type="ECO:0000256" key="2">
    <source>
        <dbReference type="ARBA" id="ARBA00022801"/>
    </source>
</evidence>
<evidence type="ECO:0000256" key="3">
    <source>
        <dbReference type="ARBA" id="ARBA00023295"/>
    </source>
</evidence>
<dbReference type="InterPro" id="IPR001919">
    <property type="entry name" value="CBD2"/>
</dbReference>
<evidence type="ECO:0000313" key="8">
    <source>
        <dbReference type="Proteomes" id="UP001501094"/>
    </source>
</evidence>
<dbReference type="InterPro" id="IPR014756">
    <property type="entry name" value="Ig_E-set"/>
</dbReference>
<evidence type="ECO:0000256" key="5">
    <source>
        <dbReference type="SAM" id="SignalP"/>
    </source>
</evidence>
<feature type="domain" description="CBM2" evidence="6">
    <location>
        <begin position="268"/>
        <end position="363"/>
    </location>
</feature>
<accession>A0ABN2N608</accession>
<keyword evidence="3" id="KW-0326">Glycosidase</keyword>
<keyword evidence="2" id="KW-0378">Hydrolase</keyword>
<gene>
    <name evidence="7" type="ORF">GCM10009751_08980</name>
</gene>
<dbReference type="PROSITE" id="PS51173">
    <property type="entry name" value="CBM2"/>
    <property type="match status" value="1"/>
</dbReference>
<protein>
    <recommendedName>
        <fullName evidence="6">CBM2 domain-containing protein</fullName>
    </recommendedName>
</protein>
<comment type="caution">
    <text evidence="7">The sequence shown here is derived from an EMBL/GenBank/DDBJ whole genome shotgun (WGS) entry which is preliminary data.</text>
</comment>
<keyword evidence="8" id="KW-1185">Reference proteome</keyword>
<dbReference type="InterPro" id="IPR008965">
    <property type="entry name" value="CBM2/CBM3_carb-bd_dom_sf"/>
</dbReference>
<dbReference type="PANTHER" id="PTHR34823:SF1">
    <property type="entry name" value="CHITIN-BINDING TYPE-4 DOMAIN-CONTAINING PROTEIN"/>
    <property type="match status" value="1"/>
</dbReference>
<feature type="chain" id="PRO_5045869578" description="CBM2 domain-containing protein" evidence="5">
    <location>
        <begin position="20"/>
        <end position="363"/>
    </location>
</feature>
<dbReference type="PANTHER" id="PTHR34823">
    <property type="entry name" value="GLCNAC-BINDING PROTEIN A"/>
    <property type="match status" value="1"/>
</dbReference>
<reference evidence="7 8" key="1">
    <citation type="journal article" date="2019" name="Int. J. Syst. Evol. Microbiol.">
        <title>The Global Catalogue of Microorganisms (GCM) 10K type strain sequencing project: providing services to taxonomists for standard genome sequencing and annotation.</title>
        <authorList>
            <consortium name="The Broad Institute Genomics Platform"/>
            <consortium name="The Broad Institute Genome Sequencing Center for Infectious Disease"/>
            <person name="Wu L."/>
            <person name="Ma J."/>
        </authorList>
    </citation>
    <scope>NUCLEOTIDE SEQUENCE [LARGE SCALE GENOMIC DNA]</scope>
    <source>
        <strain evidence="7 8">JCM 14326</strain>
    </source>
</reference>
<feature type="compositionally biased region" description="Pro residues" evidence="4">
    <location>
        <begin position="239"/>
        <end position="250"/>
    </location>
</feature>